<feature type="domain" description="Xaa-Pro dipeptidyl-peptidase C-terminal" evidence="2">
    <location>
        <begin position="305"/>
        <end position="550"/>
    </location>
</feature>
<dbReference type="Gene3D" id="3.40.50.1820">
    <property type="entry name" value="alpha/beta hydrolase"/>
    <property type="match status" value="1"/>
</dbReference>
<proteinExistence type="predicted"/>
<reference evidence="3 4" key="1">
    <citation type="submission" date="2024-01" db="EMBL/GenBank/DDBJ databases">
        <title>Characterization of antibiotic resistant novel bacterial strains and their environmental applications.</title>
        <authorList>
            <person name="Manzoor S."/>
            <person name="Abbas S."/>
            <person name="Arshad M."/>
            <person name="Ahmed I."/>
        </authorList>
    </citation>
    <scope>NUCLEOTIDE SEQUENCE [LARGE SCALE GENOMIC DNA]</scope>
    <source>
        <strain evidence="3 4">NCCP-602</strain>
    </source>
</reference>
<dbReference type="InterPro" id="IPR008979">
    <property type="entry name" value="Galactose-bd-like_sf"/>
</dbReference>
<dbReference type="Pfam" id="PF08530">
    <property type="entry name" value="PepX_C"/>
    <property type="match status" value="1"/>
</dbReference>
<dbReference type="InterPro" id="IPR029058">
    <property type="entry name" value="AB_hydrolase_fold"/>
</dbReference>
<comment type="caution">
    <text evidence="3">The sequence shown here is derived from an EMBL/GenBank/DDBJ whole genome shotgun (WGS) entry which is preliminary data.</text>
</comment>
<dbReference type="NCBIfam" id="TIGR00976">
    <property type="entry name" value="CocE_NonD"/>
    <property type="match status" value="2"/>
</dbReference>
<evidence type="ECO:0000313" key="3">
    <source>
        <dbReference type="EMBL" id="GAA0035863.1"/>
    </source>
</evidence>
<gene>
    <name evidence="3" type="ORF">NCCP602_18240</name>
</gene>
<evidence type="ECO:0000313" key="4">
    <source>
        <dbReference type="Proteomes" id="UP001498238"/>
    </source>
</evidence>
<dbReference type="PANTHER" id="PTHR43056">
    <property type="entry name" value="PEPTIDASE S9 PROLYL OLIGOPEPTIDASE"/>
    <property type="match status" value="1"/>
</dbReference>
<accession>A0ABN0SN55</accession>
<evidence type="ECO:0000259" key="2">
    <source>
        <dbReference type="SMART" id="SM00939"/>
    </source>
</evidence>
<organism evidence="3 4">
    <name type="scientific">Brevibacterium metallidurans</name>
    <dbReference type="NCBI Taxonomy" id="1482676"/>
    <lineage>
        <taxon>Bacteria</taxon>
        <taxon>Bacillati</taxon>
        <taxon>Actinomycetota</taxon>
        <taxon>Actinomycetes</taxon>
        <taxon>Micrococcales</taxon>
        <taxon>Brevibacteriaceae</taxon>
        <taxon>Brevibacterium</taxon>
    </lineage>
</organism>
<name>A0ABN0SN55_9MICO</name>
<dbReference type="Pfam" id="PF02129">
    <property type="entry name" value="Peptidase_S15"/>
    <property type="match status" value="1"/>
</dbReference>
<dbReference type="InterPro" id="IPR000383">
    <property type="entry name" value="Xaa-Pro-like_dom"/>
</dbReference>
<dbReference type="InterPro" id="IPR050585">
    <property type="entry name" value="Xaa-Pro_dipeptidyl-ppase/CocE"/>
</dbReference>
<keyword evidence="1" id="KW-0378">Hydrolase</keyword>
<dbReference type="SMART" id="SM00939">
    <property type="entry name" value="PepX_C"/>
    <property type="match status" value="1"/>
</dbReference>
<dbReference type="Proteomes" id="UP001498238">
    <property type="component" value="Unassembled WGS sequence"/>
</dbReference>
<evidence type="ECO:0000256" key="1">
    <source>
        <dbReference type="ARBA" id="ARBA00022801"/>
    </source>
</evidence>
<dbReference type="RefSeq" id="WP_339392702.1">
    <property type="nucleotide sequence ID" value="NZ_BAAAAF010000006.1"/>
</dbReference>
<dbReference type="Gene3D" id="1.10.3020.10">
    <property type="entry name" value="alpha-amino acid ester hydrolase ( Helical cap domain)"/>
    <property type="match status" value="1"/>
</dbReference>
<dbReference type="EMBL" id="BAAAAF010000006">
    <property type="protein sequence ID" value="GAA0035863.1"/>
    <property type="molecule type" value="Genomic_DNA"/>
</dbReference>
<dbReference type="InterPro" id="IPR005674">
    <property type="entry name" value="CocE/Ser_esterase"/>
</dbReference>
<dbReference type="PANTHER" id="PTHR43056:SF10">
    <property type="entry name" value="COCE_NOND FAMILY, PUTATIVE (AFU_ORTHOLOGUE AFUA_7G00600)-RELATED"/>
    <property type="match status" value="1"/>
</dbReference>
<dbReference type="Gene3D" id="2.60.120.260">
    <property type="entry name" value="Galactose-binding domain-like"/>
    <property type="match status" value="1"/>
</dbReference>
<protein>
    <recommendedName>
        <fullName evidence="2">Xaa-Pro dipeptidyl-peptidase C-terminal domain-containing protein</fullName>
    </recommendedName>
</protein>
<keyword evidence="4" id="KW-1185">Reference proteome</keyword>
<dbReference type="SUPFAM" id="SSF53474">
    <property type="entry name" value="alpha/beta-Hydrolases"/>
    <property type="match status" value="1"/>
</dbReference>
<dbReference type="SUPFAM" id="SSF49785">
    <property type="entry name" value="Galactose-binding domain-like"/>
    <property type="match status" value="1"/>
</dbReference>
<dbReference type="InterPro" id="IPR013736">
    <property type="entry name" value="Xaa-Pro_dipept_C"/>
</dbReference>
<sequence length="558" mass="59180">MAIAHSSDAARVVARPLFTPPAHARQHAVRMRDGVLLATDVYLPANERGPVLLARLPYDKAGDECFMPAIAAWFTERGYAVVVQDVRGKGRSGGEFDAFVNEVDDGFDTLEWITRQDWTGGRIGMFGDSYYGFTQWAAAASGHPALAAIAPRVTTPDPSSIVSGGVFRLEMAIAWVLETFLDERLFDCRGDIDWTVRPQADIAAAVLDGRHPPVLDEWARGIVPPALGTPGTIPALHLVGLDDFLAGAGLAAWAQASSGPAEQQLLIDARDHAWTARETAAPGAAAVPEGDPHPAFLEEYLGPLLVFFDRHLGAALVLDGARRTAAAAAIAPVRWRIDDGAFHAAAQWPPAEVEARAWLLTVDGGLDADAGAGAVQPEPESPGVRGFVHDPASPVPSAGNPFFPNLDRTDESRLLERDDVLTFTSCAMPRPLILLGAGALDLILDIDAPAGDSGTIGHVMVELLDVGPDGSAASITEAATAVDAGDDRIRVALPAVGWELPAGHRLTLALSASSHPRYLLHPGTAEDPWTARGGERRAYRVHLGGESRLEVDVRGDGR</sequence>